<evidence type="ECO:0000313" key="1">
    <source>
        <dbReference type="EMBL" id="GAA1834687.1"/>
    </source>
</evidence>
<comment type="caution">
    <text evidence="1">The sequence shown here is derived from an EMBL/GenBank/DDBJ whole genome shotgun (WGS) entry which is preliminary data.</text>
</comment>
<accession>A0ABP4Z1L6</accession>
<dbReference type="Proteomes" id="UP001500218">
    <property type="component" value="Unassembled WGS sequence"/>
</dbReference>
<gene>
    <name evidence="1" type="ORF">GCM10009682_61280</name>
</gene>
<dbReference type="EMBL" id="BAAALT010000284">
    <property type="protein sequence ID" value="GAA1834687.1"/>
    <property type="molecule type" value="Genomic_DNA"/>
</dbReference>
<proteinExistence type="predicted"/>
<evidence type="ECO:0000313" key="2">
    <source>
        <dbReference type="Proteomes" id="UP001500218"/>
    </source>
</evidence>
<sequence length="66" mass="6031">MPGGIGAVGDDTGGVDTGGVPYGGAAGAGGCGTGNVSPACAYGSAGGWRYGSAMGSFTAPILGHPR</sequence>
<reference evidence="2" key="1">
    <citation type="journal article" date="2019" name="Int. J. Syst. Evol. Microbiol.">
        <title>The Global Catalogue of Microorganisms (GCM) 10K type strain sequencing project: providing services to taxonomists for standard genome sequencing and annotation.</title>
        <authorList>
            <consortium name="The Broad Institute Genomics Platform"/>
            <consortium name="The Broad Institute Genome Sequencing Center for Infectious Disease"/>
            <person name="Wu L."/>
            <person name="Ma J."/>
        </authorList>
    </citation>
    <scope>NUCLEOTIDE SEQUENCE [LARGE SCALE GENOMIC DNA]</scope>
    <source>
        <strain evidence="2">JCM 13250</strain>
    </source>
</reference>
<protein>
    <submittedName>
        <fullName evidence="1">Uncharacterized protein</fullName>
    </submittedName>
</protein>
<name>A0ABP4Z1L6_9ACTN</name>
<keyword evidence="2" id="KW-1185">Reference proteome</keyword>
<organism evidence="1 2">
    <name type="scientific">Luedemannella flava</name>
    <dbReference type="NCBI Taxonomy" id="349316"/>
    <lineage>
        <taxon>Bacteria</taxon>
        <taxon>Bacillati</taxon>
        <taxon>Actinomycetota</taxon>
        <taxon>Actinomycetes</taxon>
        <taxon>Micromonosporales</taxon>
        <taxon>Micromonosporaceae</taxon>
        <taxon>Luedemannella</taxon>
    </lineage>
</organism>